<protein>
    <submittedName>
        <fullName evidence="1">Uncharacterized protein</fullName>
    </submittedName>
</protein>
<dbReference type="EMBL" id="JABXXP010000165">
    <property type="protein sequence ID" value="NVN11372.1"/>
    <property type="molecule type" value="Genomic_DNA"/>
</dbReference>
<evidence type="ECO:0000313" key="1">
    <source>
        <dbReference type="EMBL" id="NVN11372.1"/>
    </source>
</evidence>
<reference evidence="1 2" key="1">
    <citation type="submission" date="2020-06" db="EMBL/GenBank/DDBJ databases">
        <title>Description of novel acetic acid bacteria.</title>
        <authorList>
            <person name="Sombolestani A."/>
        </authorList>
    </citation>
    <scope>NUCLEOTIDE SEQUENCE [LARGE SCALE GENOMIC DNA]</scope>
    <source>
        <strain evidence="1 2">LMG 31431</strain>
    </source>
</reference>
<name>A0A7Y7IW73_9PROT</name>
<dbReference type="RefSeq" id="WP_176640089.1">
    <property type="nucleotide sequence ID" value="NZ_JABXXP010000165.1"/>
</dbReference>
<proteinExistence type="predicted"/>
<accession>A0A7Y7IW73</accession>
<comment type="caution">
    <text evidence="1">The sequence shown here is derived from an EMBL/GenBank/DDBJ whole genome shotgun (WGS) entry which is preliminary data.</text>
</comment>
<dbReference type="Proteomes" id="UP000534870">
    <property type="component" value="Unassembled WGS sequence"/>
</dbReference>
<sequence length="83" mass="9096">MPDDWLNDRPTLGMVQSKFDRRADPAMRDALRASLCRCDAGDLDAALIRLLPVLRAQIAALHTKFTLARPLANDLAAIALISP</sequence>
<evidence type="ECO:0000313" key="2">
    <source>
        <dbReference type="Proteomes" id="UP000534870"/>
    </source>
</evidence>
<dbReference type="AlphaFoldDB" id="A0A7Y7IW73"/>
<gene>
    <name evidence="1" type="ORF">HUK84_09580</name>
</gene>
<organism evidence="1 2">
    <name type="scientific">Nguyenibacter vanlangensis</name>
    <dbReference type="NCBI Taxonomy" id="1216886"/>
    <lineage>
        <taxon>Bacteria</taxon>
        <taxon>Pseudomonadati</taxon>
        <taxon>Pseudomonadota</taxon>
        <taxon>Alphaproteobacteria</taxon>
        <taxon>Acetobacterales</taxon>
        <taxon>Acetobacteraceae</taxon>
        <taxon>Nguyenibacter</taxon>
    </lineage>
</organism>